<dbReference type="AlphaFoldDB" id="A0A699Q5E6"/>
<reference evidence="2" key="1">
    <citation type="journal article" date="2019" name="Sci. Rep.">
        <title>Draft genome of Tanacetum cinerariifolium, the natural source of mosquito coil.</title>
        <authorList>
            <person name="Yamashiro T."/>
            <person name="Shiraishi A."/>
            <person name="Satake H."/>
            <person name="Nakayama K."/>
        </authorList>
    </citation>
    <scope>NUCLEOTIDE SEQUENCE</scope>
</reference>
<feature type="compositionally biased region" description="Polar residues" evidence="1">
    <location>
        <begin position="53"/>
        <end position="79"/>
    </location>
</feature>
<evidence type="ECO:0000256" key="1">
    <source>
        <dbReference type="SAM" id="MobiDB-lite"/>
    </source>
</evidence>
<sequence length="79" mass="8617">METEPSQDYILIPLWKDGSLFDSFSKDSDGDNKDNDGSCIESEIDNQARPFAENNTKDVNTAGPSINTVSSNINTASLM</sequence>
<name>A0A699Q5E6_TANCI</name>
<evidence type="ECO:0000313" key="2">
    <source>
        <dbReference type="EMBL" id="GFC63695.1"/>
    </source>
</evidence>
<dbReference type="EMBL" id="BKCJ010999096">
    <property type="protein sequence ID" value="GFC63695.1"/>
    <property type="molecule type" value="Genomic_DNA"/>
</dbReference>
<proteinExistence type="predicted"/>
<feature type="compositionally biased region" description="Basic and acidic residues" evidence="1">
    <location>
        <begin position="24"/>
        <end position="36"/>
    </location>
</feature>
<feature type="region of interest" description="Disordered" evidence="1">
    <location>
        <begin position="23"/>
        <end position="79"/>
    </location>
</feature>
<organism evidence="2">
    <name type="scientific">Tanacetum cinerariifolium</name>
    <name type="common">Dalmatian daisy</name>
    <name type="synonym">Chrysanthemum cinerariifolium</name>
    <dbReference type="NCBI Taxonomy" id="118510"/>
    <lineage>
        <taxon>Eukaryota</taxon>
        <taxon>Viridiplantae</taxon>
        <taxon>Streptophyta</taxon>
        <taxon>Embryophyta</taxon>
        <taxon>Tracheophyta</taxon>
        <taxon>Spermatophyta</taxon>
        <taxon>Magnoliopsida</taxon>
        <taxon>eudicotyledons</taxon>
        <taxon>Gunneridae</taxon>
        <taxon>Pentapetalae</taxon>
        <taxon>asterids</taxon>
        <taxon>campanulids</taxon>
        <taxon>Asterales</taxon>
        <taxon>Asteraceae</taxon>
        <taxon>Asteroideae</taxon>
        <taxon>Anthemideae</taxon>
        <taxon>Anthemidinae</taxon>
        <taxon>Tanacetum</taxon>
    </lineage>
</organism>
<feature type="non-terminal residue" evidence="2">
    <location>
        <position position="79"/>
    </location>
</feature>
<comment type="caution">
    <text evidence="2">The sequence shown here is derived from an EMBL/GenBank/DDBJ whole genome shotgun (WGS) entry which is preliminary data.</text>
</comment>
<accession>A0A699Q5E6</accession>
<gene>
    <name evidence="2" type="ORF">Tci_835665</name>
</gene>
<protein>
    <submittedName>
        <fullName evidence="2">Uncharacterized protein</fullName>
    </submittedName>
</protein>